<dbReference type="InterPro" id="IPR050081">
    <property type="entry name" value="Ile-tRNA_ligase"/>
</dbReference>
<keyword evidence="9 12" id="KW-0030">Aminoacyl-tRNA synthetase</keyword>
<dbReference type="Pfam" id="PF00133">
    <property type="entry name" value="tRNA-synt_1"/>
    <property type="match status" value="1"/>
</dbReference>
<dbReference type="InterPro" id="IPR033708">
    <property type="entry name" value="Anticodon_Ile_BEm"/>
</dbReference>
<evidence type="ECO:0000256" key="3">
    <source>
        <dbReference type="ARBA" id="ARBA00022598"/>
    </source>
</evidence>
<dbReference type="PROSITE" id="PS00178">
    <property type="entry name" value="AA_TRNA_LIGASE_I"/>
    <property type="match status" value="1"/>
</dbReference>
<evidence type="ECO:0000313" key="16">
    <source>
        <dbReference type="EMBL" id="QEO16581.1"/>
    </source>
</evidence>
<keyword evidence="2 12" id="KW-0963">Cytoplasm</keyword>
<evidence type="ECO:0000256" key="9">
    <source>
        <dbReference type="ARBA" id="ARBA00023146"/>
    </source>
</evidence>
<dbReference type="GO" id="GO:0004822">
    <property type="term" value="F:isoleucine-tRNA ligase activity"/>
    <property type="evidence" value="ECO:0007669"/>
    <property type="project" value="UniProtKB-UniRule"/>
</dbReference>
<dbReference type="RefSeq" id="WP_149278022.1">
    <property type="nucleotide sequence ID" value="NZ_CP043506.1"/>
</dbReference>
<comment type="similarity">
    <text evidence="1 12">Belongs to the class-I aminoacyl-tRNA synthetase family. IleS type 1 subfamily.</text>
</comment>
<dbReference type="GO" id="GO:0002161">
    <property type="term" value="F:aminoacyl-tRNA deacylase activity"/>
    <property type="evidence" value="ECO:0007669"/>
    <property type="project" value="InterPro"/>
</dbReference>
<comment type="subunit">
    <text evidence="12">Monomer.</text>
</comment>
<dbReference type="SUPFAM" id="SSF52374">
    <property type="entry name" value="Nucleotidylyl transferase"/>
    <property type="match status" value="1"/>
</dbReference>
<dbReference type="InterPro" id="IPR009008">
    <property type="entry name" value="Val/Leu/Ile-tRNA-synth_edit"/>
</dbReference>
<keyword evidence="6 12" id="KW-0862">Zinc</keyword>
<dbReference type="InterPro" id="IPR001412">
    <property type="entry name" value="aa-tRNA-synth_I_CS"/>
</dbReference>
<feature type="short sequence motif" description="'HIGH' region" evidence="12">
    <location>
        <begin position="71"/>
        <end position="81"/>
    </location>
</feature>
<evidence type="ECO:0000259" key="13">
    <source>
        <dbReference type="Pfam" id="PF00133"/>
    </source>
</evidence>
<comment type="catalytic activity">
    <reaction evidence="11 12">
        <text>tRNA(Ile) + L-isoleucine + ATP = L-isoleucyl-tRNA(Ile) + AMP + diphosphate</text>
        <dbReference type="Rhea" id="RHEA:11060"/>
        <dbReference type="Rhea" id="RHEA-COMP:9666"/>
        <dbReference type="Rhea" id="RHEA-COMP:9695"/>
        <dbReference type="ChEBI" id="CHEBI:30616"/>
        <dbReference type="ChEBI" id="CHEBI:33019"/>
        <dbReference type="ChEBI" id="CHEBI:58045"/>
        <dbReference type="ChEBI" id="CHEBI:78442"/>
        <dbReference type="ChEBI" id="CHEBI:78528"/>
        <dbReference type="ChEBI" id="CHEBI:456215"/>
        <dbReference type="EC" id="6.1.1.5"/>
    </reaction>
</comment>
<dbReference type="OrthoDB" id="9810365at2"/>
<protein>
    <recommendedName>
        <fullName evidence="12">Isoleucine--tRNA ligase</fullName>
        <ecNumber evidence="12">6.1.1.5</ecNumber>
    </recommendedName>
    <alternativeName>
        <fullName evidence="12">Isoleucyl-tRNA synthetase</fullName>
        <shortName evidence="12">IleRS</shortName>
    </alternativeName>
</protein>
<evidence type="ECO:0000256" key="5">
    <source>
        <dbReference type="ARBA" id="ARBA00022741"/>
    </source>
</evidence>
<evidence type="ECO:0000256" key="11">
    <source>
        <dbReference type="ARBA" id="ARBA00048359"/>
    </source>
</evidence>
<keyword evidence="4 12" id="KW-0479">Metal-binding</keyword>
<dbReference type="GO" id="GO:0000049">
    <property type="term" value="F:tRNA binding"/>
    <property type="evidence" value="ECO:0007669"/>
    <property type="project" value="InterPro"/>
</dbReference>
<dbReference type="InterPro" id="IPR013155">
    <property type="entry name" value="M/V/L/I-tRNA-synth_anticd-bd"/>
</dbReference>
<dbReference type="SUPFAM" id="SSF47323">
    <property type="entry name" value="Anticodon-binding domain of a subclass of class I aminoacyl-tRNA synthetases"/>
    <property type="match status" value="1"/>
</dbReference>
<dbReference type="NCBIfam" id="TIGR00392">
    <property type="entry name" value="ileS"/>
    <property type="match status" value="1"/>
</dbReference>
<dbReference type="Gene3D" id="3.40.50.620">
    <property type="entry name" value="HUPs"/>
    <property type="match status" value="2"/>
</dbReference>
<feature type="binding site" evidence="12">
    <location>
        <position position="931"/>
    </location>
    <ligand>
        <name>Zn(2+)</name>
        <dbReference type="ChEBI" id="CHEBI:29105"/>
    </ligand>
</feature>
<evidence type="ECO:0000259" key="14">
    <source>
        <dbReference type="Pfam" id="PF06827"/>
    </source>
</evidence>
<dbReference type="InterPro" id="IPR023585">
    <property type="entry name" value="Ile-tRNA-ligase_type1"/>
</dbReference>
<comment type="cofactor">
    <cofactor evidence="12">
        <name>Zn(2+)</name>
        <dbReference type="ChEBI" id="CHEBI:29105"/>
    </cofactor>
    <text evidence="12">Binds 1 zinc ion per subunit.</text>
</comment>
<dbReference type="HAMAP" id="MF_02002">
    <property type="entry name" value="Ile_tRNA_synth_type1"/>
    <property type="match status" value="1"/>
</dbReference>
<dbReference type="AlphaFoldDB" id="A0A5C1YL02"/>
<evidence type="ECO:0000313" key="17">
    <source>
        <dbReference type="Proteomes" id="UP000324536"/>
    </source>
</evidence>
<reference evidence="16 17" key="1">
    <citation type="submission" date="2019-09" db="EMBL/GenBank/DDBJ databases">
        <title>Genome sequencing of strain KACC 21233.</title>
        <authorList>
            <person name="Heo J."/>
            <person name="Kim S.-J."/>
            <person name="Kim J.-S."/>
            <person name="Hong S.-B."/>
            <person name="Kwon S.-W."/>
        </authorList>
    </citation>
    <scope>NUCLEOTIDE SEQUENCE [LARGE SCALE GENOMIC DNA]</scope>
    <source>
        <strain evidence="16 17">KACC 21233</strain>
    </source>
</reference>
<feature type="domain" description="Methionyl/Valyl/Leucyl/Isoleucyl-tRNA synthetase anticodon-binding" evidence="15">
    <location>
        <begin position="718"/>
        <end position="871"/>
    </location>
</feature>
<feature type="domain" description="Aminoacyl-tRNA synthetase class Ia" evidence="13">
    <location>
        <begin position="40"/>
        <end position="674"/>
    </location>
</feature>
<evidence type="ECO:0000256" key="6">
    <source>
        <dbReference type="ARBA" id="ARBA00022833"/>
    </source>
</evidence>
<feature type="binding site" evidence="12">
    <location>
        <position position="639"/>
    </location>
    <ligand>
        <name>ATP</name>
        <dbReference type="ChEBI" id="CHEBI:30616"/>
    </ligand>
</feature>
<proteinExistence type="inferred from homology"/>
<dbReference type="InterPro" id="IPR002301">
    <property type="entry name" value="Ile-tRNA-ligase"/>
</dbReference>
<dbReference type="GO" id="GO:0008270">
    <property type="term" value="F:zinc ion binding"/>
    <property type="evidence" value="ECO:0007669"/>
    <property type="project" value="UniProtKB-UniRule"/>
</dbReference>
<dbReference type="Proteomes" id="UP000324536">
    <property type="component" value="Chromosome"/>
</dbReference>
<sequence length="969" mass="107718">MTTSSSEPDKTSLADQYRDTVFLPRTSFPMRGGLPVQEPKWLEHWRTSGLDERLVAQAEGRPTFTLHDGPPYANGNLHIGHALNKINKDVINRAHRMSGYAVRYVPGWDCHGLPIEWKVEEEYRKAKRDKDSVPVLEFRAECRAYAARWLNVQMEEFRRLGVQGEWHNRYATMDFSSEAAIAEEIGRFLLNGKLYRGLRPVMWSPVEKTALAEAEIEYHDHTSTTILVAFPIVRDPTPAQALADVSVVIWTTTPWTIPGNRALAYGPDITYVVLQVNETEPGALLEPGAKVIVAEALVDSFCKEAHVAAHHVLYTLPGTALEGVVCAHPLRGAGYDFDVPMLAGDFVTTEAGTGLVHQAPAHGEDDFQLCRAHGIEVPEVVQADGTYAPWVPRFAGVHVFKAADVVCEALSEVMEEATAAGRAPAGLVGRGQIVHSYPHSWRSRAPVIYRATPQWFIRMDGENSLRDNALAALDDVTFVPAQARNRLTSMVRTRPDWCISRQRAWGVPIAVFVEKHTGEVLRDAQVMQRVVDAFRTEGADAWYNSPPERFLGPDRDADAYEQVFDIVDVWFESGSTHAFVLGRPGLTFPADLYLEGSDQHRGWFQSSLLESVGTRGIAPFRALVTNGFVLDEHGRKMSKSLGNVIAPQDVNDTMGADVLRLWVMNSDTNDDLRIGKEILKQQGELYRRLRNTLRWLLGGLDGFTQAEAVPYAELPELERWVLHRLTELGGLVARAVETHEWVGVYPALHGFCTTDLSAFYFDIRKDALYCDAPSSPTRRAVRTVLDILHRCLTTWLAPVLVFTAEESWTARFGTENSVHEQAFVDMPLEWMDPELEERWTRIRAVRRVITTEIEGARRSGAIGSSLQANVELTLSQEEAALFAGVNWSELAIVSHVEVVIDPTSASVYVEGDEGGLLHGAPVVHVAEGEKCVRCWKVLPETGSRADRPGLCLRCADVVTGMEAATPEGA</sequence>
<feature type="binding site" evidence="12">
    <location>
        <position position="595"/>
    </location>
    <ligand>
        <name>L-isoleucyl-5'-AMP</name>
        <dbReference type="ChEBI" id="CHEBI:178002"/>
    </ligand>
</feature>
<dbReference type="InterPro" id="IPR009080">
    <property type="entry name" value="tRNAsynth_Ia_anticodon-bd"/>
</dbReference>
<dbReference type="InterPro" id="IPR002300">
    <property type="entry name" value="aa-tRNA-synth_Ia"/>
</dbReference>
<dbReference type="PRINTS" id="PR00984">
    <property type="entry name" value="TRNASYNTHILE"/>
</dbReference>
<evidence type="ECO:0000259" key="15">
    <source>
        <dbReference type="Pfam" id="PF08264"/>
    </source>
</evidence>
<dbReference type="Gene3D" id="3.90.740.10">
    <property type="entry name" value="Valyl/Leucyl/Isoleucyl-tRNA synthetase, editing domain"/>
    <property type="match status" value="1"/>
</dbReference>
<keyword evidence="5 12" id="KW-0547">Nucleotide-binding</keyword>
<keyword evidence="8 12" id="KW-0648">Protein biosynthesis</keyword>
<keyword evidence="3 12" id="KW-0436">Ligase</keyword>
<dbReference type="SUPFAM" id="SSF50677">
    <property type="entry name" value="ValRS/IleRS/LeuRS editing domain"/>
    <property type="match status" value="1"/>
</dbReference>
<evidence type="ECO:0000256" key="10">
    <source>
        <dbReference type="ARBA" id="ARBA00025217"/>
    </source>
</evidence>
<comment type="domain">
    <text evidence="12">IleRS has two distinct active sites: one for aminoacylation and one for editing. The misactivated valine is translocated from the active site to the editing site, which sterically excludes the correctly activated isoleucine. The single editing site contains two valyl binding pockets, one specific for each substrate (Val-AMP or Val-tRNA(Ile)).</text>
</comment>
<feature type="short sequence motif" description="'KMSKS' region" evidence="12">
    <location>
        <begin position="636"/>
        <end position="640"/>
    </location>
</feature>
<comment type="subcellular location">
    <subcellularLocation>
        <location evidence="12">Cytoplasm</location>
    </subcellularLocation>
</comment>
<dbReference type="Pfam" id="PF08264">
    <property type="entry name" value="Anticodon_1"/>
    <property type="match status" value="1"/>
</dbReference>
<accession>A0A5C1YL02</accession>
<evidence type="ECO:0000256" key="8">
    <source>
        <dbReference type="ARBA" id="ARBA00022917"/>
    </source>
</evidence>
<evidence type="ECO:0000256" key="7">
    <source>
        <dbReference type="ARBA" id="ARBA00022840"/>
    </source>
</evidence>
<dbReference type="PANTHER" id="PTHR42765:SF1">
    <property type="entry name" value="ISOLEUCINE--TRNA LIGASE, MITOCHONDRIAL"/>
    <property type="match status" value="1"/>
</dbReference>
<organism evidence="16 17">
    <name type="scientific">Acetobacter vaccinii</name>
    <dbReference type="NCBI Taxonomy" id="2592655"/>
    <lineage>
        <taxon>Bacteria</taxon>
        <taxon>Pseudomonadati</taxon>
        <taxon>Pseudomonadota</taxon>
        <taxon>Alphaproteobacteria</taxon>
        <taxon>Acetobacterales</taxon>
        <taxon>Acetobacteraceae</taxon>
        <taxon>Acetobacter</taxon>
    </lineage>
</organism>
<evidence type="ECO:0000256" key="2">
    <source>
        <dbReference type="ARBA" id="ARBA00022490"/>
    </source>
</evidence>
<keyword evidence="7 12" id="KW-0067">ATP-binding</keyword>
<dbReference type="GO" id="GO:0005524">
    <property type="term" value="F:ATP binding"/>
    <property type="evidence" value="ECO:0007669"/>
    <property type="project" value="UniProtKB-UniRule"/>
</dbReference>
<feature type="binding site" evidence="12">
    <location>
        <position position="951"/>
    </location>
    <ligand>
        <name>Zn(2+)</name>
        <dbReference type="ChEBI" id="CHEBI:29105"/>
    </ligand>
</feature>
<dbReference type="GO" id="GO:0006428">
    <property type="term" value="P:isoleucyl-tRNA aminoacylation"/>
    <property type="evidence" value="ECO:0007669"/>
    <property type="project" value="UniProtKB-UniRule"/>
</dbReference>
<evidence type="ECO:0000256" key="12">
    <source>
        <dbReference type="HAMAP-Rule" id="MF_02002"/>
    </source>
</evidence>
<name>A0A5C1YL02_9PROT</name>
<comment type="function">
    <text evidence="10 12">Catalyzes the attachment of isoleucine to tRNA(Ile). As IleRS can inadvertently accommodate and process structurally similar amino acids such as valine, to avoid such errors it has two additional distinct tRNA(Ile)-dependent editing activities. One activity is designated as 'pretransfer' editing and involves the hydrolysis of activated Val-AMP. The other activity is designated 'posttransfer' editing and involves deacylation of mischarged Val-tRNA(Ile).</text>
</comment>
<dbReference type="GO" id="GO:0005829">
    <property type="term" value="C:cytosol"/>
    <property type="evidence" value="ECO:0007669"/>
    <property type="project" value="TreeGrafter"/>
</dbReference>
<evidence type="ECO:0000256" key="1">
    <source>
        <dbReference type="ARBA" id="ARBA00006887"/>
    </source>
</evidence>
<dbReference type="PANTHER" id="PTHR42765">
    <property type="entry name" value="SOLEUCYL-TRNA SYNTHETASE"/>
    <property type="match status" value="1"/>
</dbReference>
<dbReference type="EC" id="6.1.1.5" evidence="12"/>
<dbReference type="Gene3D" id="1.10.730.20">
    <property type="match status" value="1"/>
</dbReference>
<dbReference type="InterPro" id="IPR014729">
    <property type="entry name" value="Rossmann-like_a/b/a_fold"/>
</dbReference>
<feature type="binding site" evidence="12">
    <location>
        <position position="934"/>
    </location>
    <ligand>
        <name>Zn(2+)</name>
        <dbReference type="ChEBI" id="CHEBI:29105"/>
    </ligand>
</feature>
<evidence type="ECO:0000256" key="4">
    <source>
        <dbReference type="ARBA" id="ARBA00022723"/>
    </source>
</evidence>
<dbReference type="KEGG" id="acek:FLP30_01430"/>
<gene>
    <name evidence="12" type="primary">ileS</name>
    <name evidence="16" type="ORF">FLP30_01430</name>
</gene>
<dbReference type="Pfam" id="PF06827">
    <property type="entry name" value="zf-FPG_IleRS"/>
    <property type="match status" value="1"/>
</dbReference>
<dbReference type="InterPro" id="IPR010663">
    <property type="entry name" value="Znf_FPG/IleRS"/>
</dbReference>
<keyword evidence="17" id="KW-1185">Reference proteome</keyword>
<dbReference type="EMBL" id="CP043506">
    <property type="protein sequence ID" value="QEO16581.1"/>
    <property type="molecule type" value="Genomic_DNA"/>
</dbReference>
<feature type="domain" description="Zinc finger FPG/IleRS-type" evidence="14">
    <location>
        <begin position="928"/>
        <end position="957"/>
    </location>
</feature>
<feature type="binding site" evidence="12">
    <location>
        <position position="954"/>
    </location>
    <ligand>
        <name>Zn(2+)</name>
        <dbReference type="ChEBI" id="CHEBI:29105"/>
    </ligand>
</feature>
<dbReference type="CDD" id="cd07960">
    <property type="entry name" value="Anticodon_Ia_Ile_BEm"/>
    <property type="match status" value="1"/>
</dbReference>